<name>A0A0C9XHJ9_9AGAR</name>
<reference evidence="3" key="2">
    <citation type="submission" date="2015-01" db="EMBL/GenBank/DDBJ databases">
        <title>Evolutionary Origins and Diversification of the Mycorrhizal Mutualists.</title>
        <authorList>
            <consortium name="DOE Joint Genome Institute"/>
            <consortium name="Mycorrhizal Genomics Consortium"/>
            <person name="Kohler A."/>
            <person name="Kuo A."/>
            <person name="Nagy L.G."/>
            <person name="Floudas D."/>
            <person name="Copeland A."/>
            <person name="Barry K.W."/>
            <person name="Cichocki N."/>
            <person name="Veneault-Fourrey C."/>
            <person name="LaButti K."/>
            <person name="Lindquist E.A."/>
            <person name="Lipzen A."/>
            <person name="Lundell T."/>
            <person name="Morin E."/>
            <person name="Murat C."/>
            <person name="Riley R."/>
            <person name="Ohm R."/>
            <person name="Sun H."/>
            <person name="Tunlid A."/>
            <person name="Henrissat B."/>
            <person name="Grigoriev I.V."/>
            <person name="Hibbett D.S."/>
            <person name="Martin F."/>
        </authorList>
    </citation>
    <scope>NUCLEOTIDE SEQUENCE [LARGE SCALE GENOMIC DNA]</scope>
    <source>
        <strain evidence="3">LaAM-08-1</strain>
    </source>
</reference>
<keyword evidence="3" id="KW-1185">Reference proteome</keyword>
<dbReference type="HOGENOM" id="CLU_013929_2_2_1"/>
<proteinExistence type="predicted"/>
<sequence length="185" mass="21170">MYQYASEKACLTGNLCRLGYSKKGWTDGEIGVEYIKDFHEQTKAKAEGHTQLLLVDSHNSHYTLGFLLFTRNHRIHVLCYLYYPSHVTHVYQGLDVVIFGPLKLFWTQEKDKWLHEKRTKVDKTNFLCIYGAAHSCALTLENIRAAFRQTSAWPFDCSVVTAEMMAPSLETSCQGYLPVQPTTPV</sequence>
<gene>
    <name evidence="2" type="ORF">K443DRAFT_106064</name>
</gene>
<dbReference type="InterPro" id="IPR004875">
    <property type="entry name" value="DDE_SF_endonuclease_dom"/>
</dbReference>
<accession>A0A0C9XHJ9</accession>
<organism evidence="2 3">
    <name type="scientific">Laccaria amethystina LaAM-08-1</name>
    <dbReference type="NCBI Taxonomy" id="1095629"/>
    <lineage>
        <taxon>Eukaryota</taxon>
        <taxon>Fungi</taxon>
        <taxon>Dikarya</taxon>
        <taxon>Basidiomycota</taxon>
        <taxon>Agaricomycotina</taxon>
        <taxon>Agaricomycetes</taxon>
        <taxon>Agaricomycetidae</taxon>
        <taxon>Agaricales</taxon>
        <taxon>Agaricineae</taxon>
        <taxon>Hydnangiaceae</taxon>
        <taxon>Laccaria</taxon>
    </lineage>
</organism>
<protein>
    <recommendedName>
        <fullName evidence="1">DDE-1 domain-containing protein</fullName>
    </recommendedName>
</protein>
<dbReference type="OrthoDB" id="2917041at2759"/>
<feature type="domain" description="DDE-1" evidence="1">
    <location>
        <begin position="20"/>
        <end position="147"/>
    </location>
</feature>
<dbReference type="EMBL" id="KN838700">
    <property type="protein sequence ID" value="KIJ97146.1"/>
    <property type="molecule type" value="Genomic_DNA"/>
</dbReference>
<dbReference type="Proteomes" id="UP000054477">
    <property type="component" value="Unassembled WGS sequence"/>
</dbReference>
<dbReference type="AlphaFoldDB" id="A0A0C9XHJ9"/>
<evidence type="ECO:0000313" key="3">
    <source>
        <dbReference type="Proteomes" id="UP000054477"/>
    </source>
</evidence>
<evidence type="ECO:0000259" key="1">
    <source>
        <dbReference type="Pfam" id="PF03184"/>
    </source>
</evidence>
<dbReference type="STRING" id="1095629.A0A0C9XHJ9"/>
<reference evidence="2 3" key="1">
    <citation type="submission" date="2014-04" db="EMBL/GenBank/DDBJ databases">
        <authorList>
            <consortium name="DOE Joint Genome Institute"/>
            <person name="Kuo A."/>
            <person name="Kohler A."/>
            <person name="Nagy L.G."/>
            <person name="Floudas D."/>
            <person name="Copeland A."/>
            <person name="Barry K.W."/>
            <person name="Cichocki N."/>
            <person name="Veneault-Fourrey C."/>
            <person name="LaButti K."/>
            <person name="Lindquist E.A."/>
            <person name="Lipzen A."/>
            <person name="Lundell T."/>
            <person name="Morin E."/>
            <person name="Murat C."/>
            <person name="Sun H."/>
            <person name="Tunlid A."/>
            <person name="Henrissat B."/>
            <person name="Grigoriev I.V."/>
            <person name="Hibbett D.S."/>
            <person name="Martin F."/>
            <person name="Nordberg H.P."/>
            <person name="Cantor M.N."/>
            <person name="Hua S.X."/>
        </authorList>
    </citation>
    <scope>NUCLEOTIDE SEQUENCE [LARGE SCALE GENOMIC DNA]</scope>
    <source>
        <strain evidence="2 3">LaAM-08-1</strain>
    </source>
</reference>
<dbReference type="GO" id="GO:0003676">
    <property type="term" value="F:nucleic acid binding"/>
    <property type="evidence" value="ECO:0007669"/>
    <property type="project" value="InterPro"/>
</dbReference>
<dbReference type="Pfam" id="PF03184">
    <property type="entry name" value="DDE_1"/>
    <property type="match status" value="1"/>
</dbReference>
<evidence type="ECO:0000313" key="2">
    <source>
        <dbReference type="EMBL" id="KIJ97146.1"/>
    </source>
</evidence>